<dbReference type="FunFam" id="1.10.600.10:FF:000007">
    <property type="entry name" value="Isoprene synthase, chloroplastic"/>
    <property type="match status" value="2"/>
</dbReference>
<dbReference type="Gramene" id="AUR62029284-RA">
    <property type="protein sequence ID" value="AUR62029284-RA:cds"/>
    <property type="gene ID" value="AUR62029284"/>
</dbReference>
<evidence type="ECO:0000259" key="4">
    <source>
        <dbReference type="Pfam" id="PF01397"/>
    </source>
</evidence>
<dbReference type="FunFam" id="1.50.10.130:FF:000001">
    <property type="entry name" value="Isoprene synthase, chloroplastic"/>
    <property type="match status" value="2"/>
</dbReference>
<dbReference type="InterPro" id="IPR008949">
    <property type="entry name" value="Isoprenoid_synthase_dom_sf"/>
</dbReference>
<dbReference type="InterPro" id="IPR034741">
    <property type="entry name" value="Terpene_cyclase-like_1_C"/>
</dbReference>
<evidence type="ECO:0000259" key="5">
    <source>
        <dbReference type="Pfam" id="PF03936"/>
    </source>
</evidence>
<dbReference type="GO" id="GO:0010333">
    <property type="term" value="F:terpene synthase activity"/>
    <property type="evidence" value="ECO:0007669"/>
    <property type="project" value="InterPro"/>
</dbReference>
<evidence type="ECO:0000313" key="7">
    <source>
        <dbReference type="Proteomes" id="UP000596660"/>
    </source>
</evidence>
<dbReference type="AlphaFoldDB" id="A0A803MH32"/>
<dbReference type="SFLD" id="SFLDS00005">
    <property type="entry name" value="Isoprenoid_Synthase_Type_I"/>
    <property type="match status" value="2"/>
</dbReference>
<dbReference type="Pfam" id="PF03936">
    <property type="entry name" value="Terpene_synth_C"/>
    <property type="match status" value="2"/>
</dbReference>
<reference evidence="6" key="1">
    <citation type="journal article" date="2017" name="Nature">
        <title>The genome of Chenopodium quinoa.</title>
        <authorList>
            <person name="Jarvis D.E."/>
            <person name="Ho Y.S."/>
            <person name="Lightfoot D.J."/>
            <person name="Schmoeckel S.M."/>
            <person name="Li B."/>
            <person name="Borm T.J.A."/>
            <person name="Ohyanagi H."/>
            <person name="Mineta K."/>
            <person name="Michell C.T."/>
            <person name="Saber N."/>
            <person name="Kharbatia N.M."/>
            <person name="Rupper R.R."/>
            <person name="Sharp A.R."/>
            <person name="Dally N."/>
            <person name="Boughton B.A."/>
            <person name="Woo Y.H."/>
            <person name="Gao G."/>
            <person name="Schijlen E.G.W.M."/>
            <person name="Guo X."/>
            <person name="Momin A.A."/>
            <person name="Negrao S."/>
            <person name="Al-Babili S."/>
            <person name="Gehring C."/>
            <person name="Roessner U."/>
            <person name="Jung C."/>
            <person name="Murphy K."/>
            <person name="Arold S.T."/>
            <person name="Gojobori T."/>
            <person name="van der Linden C.G."/>
            <person name="van Loo E.N."/>
            <person name="Jellen E.N."/>
            <person name="Maughan P.J."/>
            <person name="Tester M."/>
        </authorList>
    </citation>
    <scope>NUCLEOTIDE SEQUENCE [LARGE SCALE GENOMIC DNA]</scope>
    <source>
        <strain evidence="6">cv. PI 614886</strain>
    </source>
</reference>
<evidence type="ECO:0000256" key="3">
    <source>
        <dbReference type="ARBA" id="ARBA00023239"/>
    </source>
</evidence>
<dbReference type="Proteomes" id="UP000596660">
    <property type="component" value="Unplaced"/>
</dbReference>
<dbReference type="Gene3D" id="1.50.10.130">
    <property type="entry name" value="Terpene synthase, N-terminal domain"/>
    <property type="match status" value="2"/>
</dbReference>
<keyword evidence="7" id="KW-1185">Reference proteome</keyword>
<evidence type="ECO:0000313" key="6">
    <source>
        <dbReference type="EnsemblPlants" id="AUR62029284-RA:cds"/>
    </source>
</evidence>
<dbReference type="PANTHER" id="PTHR31225:SF221">
    <property type="entry name" value="(-)-GERMACRENE D SYNTHASE"/>
    <property type="match status" value="1"/>
</dbReference>
<dbReference type="InterPro" id="IPR001906">
    <property type="entry name" value="Terpene_synth_N"/>
</dbReference>
<feature type="domain" description="Terpene synthase N-terminal" evidence="4">
    <location>
        <begin position="17"/>
        <end position="192"/>
    </location>
</feature>
<dbReference type="GO" id="GO:0016102">
    <property type="term" value="P:diterpenoid biosynthetic process"/>
    <property type="evidence" value="ECO:0007669"/>
    <property type="project" value="InterPro"/>
</dbReference>
<dbReference type="InterPro" id="IPR044814">
    <property type="entry name" value="Terpene_cyclase_plant_C1"/>
</dbReference>
<reference evidence="6" key="2">
    <citation type="submission" date="2021-03" db="UniProtKB">
        <authorList>
            <consortium name="EnsemblPlants"/>
        </authorList>
    </citation>
    <scope>IDENTIFICATION</scope>
</reference>
<evidence type="ECO:0000256" key="1">
    <source>
        <dbReference type="ARBA" id="ARBA00001946"/>
    </source>
</evidence>
<proteinExistence type="predicted"/>
<sequence length="1096" mass="127020">MSAQTHRPIANFHPCHWGDHFLNITNPHHDEAVQVQKEQEVSQLKDEVKKELLETKSNPLELLNFIDVIERLGLAYHFEQEVEDALKQIYESYEEQCAKDDLYHISTRFRILRQHGFFVPCDVFNKFKDENGSFKESITKDVPGLLSLYEASHVRVHDDKILDEALAFSTTRLNAMVNQLSSPLADQVSHALHQPLHKGMPRVETRHFISVYEMDPSHNKTLLKFAKLDFNLLQALHQKELKDLKRWWKGLHLNASFSRDRLTEAYFWILGVYYEPQFSFARKVYRKIFKSTSLLDDTYDAYGTIEELELLTETFQRAWDKSCMDELPEHVKWSYYANVEACEEAEKDLAKEGRSSFVNYTRQQLKALCKAYIQEARWCHQKYVPTYDEYMKIALVTSPYPHGIVASFLGMGEIASKEVFEWACQTPMPNIIKAASTIIRLMNDIGGHKFEQNRKHVASAVQCLMEKHAYSEEEANEKLKEEVEHAWKDINQAMLLPYVIPKPLLTRILNLARAADVIYKGDADGYTHVNQTLKDKVASVLSHPIPMFMNLLITELLLEVGGDIDDVRLGMRFFYKREPVVKVKKELEVSQLKDEVKKELLETKGNPLELLNFIDAIERLGLAYHFEQEIEEALKQVYENYEEQCAKDDLYHVSTRFRILRQHGFFVPCDVFNKFKDENGSFKESITNDVPGLLGLYEASHVRVHDDKILEEALAFTKNHLNAMVNKLSSPVADQVSHALHQPFHKGMARVETTHFISLYEMDPSHNKTLLKFAKLDFNLLQALHQKELKDFKRWWKGLHLNASFSRDRLTEVFFWILGVYYEPQFSFARKVGRKIIKSTSLLDDTYDAYGTIEELELLTEAFQRPWSKSCMDELPEHVKRSYYAMVEAFEEAEEDLAKEGRPSFVNYTRDQVKALCKAYIQEAKWCHQKYVPTYEEYMKKTALVTSPYPHGIVACFLGMGEIASKDVFEWACQNPMPKVITAASTIIRLMNDIGGHKFEQKRNHVASAVRCLMEKHGLSEEEANNKLKEEVEDAWKDINQAMLQPFVIPKPLLTRILNLARSADVLYKGDADGYTHVNQTLKDKVALVLVHPIPM</sequence>
<evidence type="ECO:0000256" key="2">
    <source>
        <dbReference type="ARBA" id="ARBA00022723"/>
    </source>
</evidence>
<dbReference type="InterPro" id="IPR036965">
    <property type="entry name" value="Terpene_synth_N_sf"/>
</dbReference>
<dbReference type="SUPFAM" id="SSF48239">
    <property type="entry name" value="Terpenoid cyclases/Protein prenyltransferases"/>
    <property type="match status" value="2"/>
</dbReference>
<feature type="domain" description="Terpene synthase metal-binding" evidence="5">
    <location>
        <begin position="253"/>
        <end position="489"/>
    </location>
</feature>
<dbReference type="EnsemblPlants" id="AUR62029284-RA">
    <property type="protein sequence ID" value="AUR62029284-RA:cds"/>
    <property type="gene ID" value="AUR62029284"/>
</dbReference>
<organism evidence="6 7">
    <name type="scientific">Chenopodium quinoa</name>
    <name type="common">Quinoa</name>
    <dbReference type="NCBI Taxonomy" id="63459"/>
    <lineage>
        <taxon>Eukaryota</taxon>
        <taxon>Viridiplantae</taxon>
        <taxon>Streptophyta</taxon>
        <taxon>Embryophyta</taxon>
        <taxon>Tracheophyta</taxon>
        <taxon>Spermatophyta</taxon>
        <taxon>Magnoliopsida</taxon>
        <taxon>eudicotyledons</taxon>
        <taxon>Gunneridae</taxon>
        <taxon>Pentapetalae</taxon>
        <taxon>Caryophyllales</taxon>
        <taxon>Chenopodiaceae</taxon>
        <taxon>Chenopodioideae</taxon>
        <taxon>Atripliceae</taxon>
        <taxon>Chenopodium</taxon>
    </lineage>
</organism>
<protein>
    <submittedName>
        <fullName evidence="6">Uncharacterized protein</fullName>
    </submittedName>
</protein>
<dbReference type="Pfam" id="PF01397">
    <property type="entry name" value="Terpene_synth"/>
    <property type="match status" value="2"/>
</dbReference>
<comment type="cofactor">
    <cofactor evidence="1">
        <name>Mg(2+)</name>
        <dbReference type="ChEBI" id="CHEBI:18420"/>
    </cofactor>
</comment>
<dbReference type="SUPFAM" id="SSF48576">
    <property type="entry name" value="Terpenoid synthases"/>
    <property type="match status" value="2"/>
</dbReference>
<dbReference type="OMA" id="WCHQKYV"/>
<dbReference type="InterPro" id="IPR005630">
    <property type="entry name" value="Terpene_synthase_metal-bd"/>
</dbReference>
<dbReference type="InterPro" id="IPR050148">
    <property type="entry name" value="Terpene_synthase-like"/>
</dbReference>
<feature type="domain" description="Terpene synthase N-terminal" evidence="4">
    <location>
        <begin position="586"/>
        <end position="740"/>
    </location>
</feature>
<dbReference type="InterPro" id="IPR008930">
    <property type="entry name" value="Terpenoid_cyclase/PrenylTrfase"/>
</dbReference>
<dbReference type="Gene3D" id="1.10.600.10">
    <property type="entry name" value="Farnesyl Diphosphate Synthase"/>
    <property type="match status" value="2"/>
</dbReference>
<dbReference type="SFLD" id="SFLDG01014">
    <property type="entry name" value="Terpene_Cyclase_Like_1_N-term"/>
    <property type="match status" value="2"/>
</dbReference>
<dbReference type="SFLD" id="SFLDG01019">
    <property type="entry name" value="Terpene_Cyclase_Like_1_C_Termi"/>
    <property type="match status" value="2"/>
</dbReference>
<dbReference type="GO" id="GO:0000287">
    <property type="term" value="F:magnesium ion binding"/>
    <property type="evidence" value="ECO:0007669"/>
    <property type="project" value="InterPro"/>
</dbReference>
<name>A0A803MH32_CHEQI</name>
<keyword evidence="3" id="KW-0456">Lyase</keyword>
<dbReference type="PANTHER" id="PTHR31225">
    <property type="entry name" value="OS04G0344100 PROTEIN-RELATED"/>
    <property type="match status" value="1"/>
</dbReference>
<accession>A0A803MH32</accession>
<feature type="domain" description="Terpene synthase metal-binding" evidence="5">
    <location>
        <begin position="801"/>
        <end position="1038"/>
    </location>
</feature>
<keyword evidence="2" id="KW-0479">Metal-binding</keyword>
<dbReference type="CDD" id="cd00684">
    <property type="entry name" value="Terpene_cyclase_plant_C1"/>
    <property type="match status" value="2"/>
</dbReference>